<evidence type="ECO:0000313" key="4">
    <source>
        <dbReference type="Proteomes" id="UP000823941"/>
    </source>
</evidence>
<accession>A0ABQ7PQW6</accession>
<organism evidence="3 4">
    <name type="scientific">Plutella xylostella</name>
    <name type="common">Diamondback moth</name>
    <name type="synonym">Plutella maculipennis</name>
    <dbReference type="NCBI Taxonomy" id="51655"/>
    <lineage>
        <taxon>Eukaryota</taxon>
        <taxon>Metazoa</taxon>
        <taxon>Ecdysozoa</taxon>
        <taxon>Arthropoda</taxon>
        <taxon>Hexapoda</taxon>
        <taxon>Insecta</taxon>
        <taxon>Pterygota</taxon>
        <taxon>Neoptera</taxon>
        <taxon>Endopterygota</taxon>
        <taxon>Lepidoptera</taxon>
        <taxon>Glossata</taxon>
        <taxon>Ditrysia</taxon>
        <taxon>Yponomeutoidea</taxon>
        <taxon>Plutellidae</taxon>
        <taxon>Plutella</taxon>
    </lineage>
</organism>
<feature type="domain" description="GRIP" evidence="2">
    <location>
        <begin position="1"/>
        <end position="40"/>
    </location>
</feature>
<feature type="region of interest" description="Disordered" evidence="1">
    <location>
        <begin position="61"/>
        <end position="96"/>
    </location>
</feature>
<protein>
    <recommendedName>
        <fullName evidence="2">GRIP domain-containing protein</fullName>
    </recommendedName>
</protein>
<comment type="caution">
    <text evidence="3">The sequence shown here is derived from an EMBL/GenBank/DDBJ whole genome shotgun (WGS) entry which is preliminary data.</text>
</comment>
<name>A0ABQ7PQW6_PLUXY</name>
<keyword evidence="4" id="KW-1185">Reference proteome</keyword>
<dbReference type="PROSITE" id="PS50913">
    <property type="entry name" value="GRIP"/>
    <property type="match status" value="1"/>
</dbReference>
<evidence type="ECO:0000256" key="1">
    <source>
        <dbReference type="SAM" id="MobiDB-lite"/>
    </source>
</evidence>
<dbReference type="Proteomes" id="UP000823941">
    <property type="component" value="Chromosome 31"/>
</dbReference>
<evidence type="ECO:0000313" key="3">
    <source>
        <dbReference type="EMBL" id="KAG7295378.1"/>
    </source>
</evidence>
<dbReference type="InterPro" id="IPR000237">
    <property type="entry name" value="GRIP_dom"/>
</dbReference>
<evidence type="ECO:0000259" key="2">
    <source>
        <dbReference type="PROSITE" id="PS50913"/>
    </source>
</evidence>
<gene>
    <name evidence="3" type="ORF">JYU34_022427</name>
</gene>
<dbReference type="EMBL" id="JAHIBW010000031">
    <property type="protein sequence ID" value="KAG7295378.1"/>
    <property type="molecule type" value="Genomic_DNA"/>
</dbReference>
<sequence>MLLNYVQSQGQSASNRTQVLRVLSGILDLNQEECSRLGLARPSEGIAAEFVRFLEKESRPTNRFPTVQEMTAERAARPQPSPEPQPTHKRNLSTGSNNLLFQNIDALETASQYSAETSSVHSDSKPVAIVAPSLETGVNQTRNNEGAILKQVLNDSM</sequence>
<reference evidence="3 4" key="1">
    <citation type="submission" date="2021-06" db="EMBL/GenBank/DDBJ databases">
        <title>A haploid diamondback moth (Plutella xylostella L.) genome assembly resolves 31 chromosomes and identifies a diamide resistance mutation.</title>
        <authorList>
            <person name="Ward C.M."/>
            <person name="Perry K.D."/>
            <person name="Baker G."/>
            <person name="Powis K."/>
            <person name="Heckel D.G."/>
            <person name="Baxter S.W."/>
        </authorList>
    </citation>
    <scope>NUCLEOTIDE SEQUENCE [LARGE SCALE GENOMIC DNA]</scope>
    <source>
        <strain evidence="3 4">LV</strain>
        <tissue evidence="3">Single pupa</tissue>
    </source>
</reference>
<proteinExistence type="predicted"/>